<evidence type="ECO:0000313" key="2">
    <source>
        <dbReference type="EMBL" id="CAF0910787.1"/>
    </source>
</evidence>
<evidence type="ECO:0000256" key="1">
    <source>
        <dbReference type="SAM" id="Coils"/>
    </source>
</evidence>
<dbReference type="AlphaFoldDB" id="A0A814BCI9"/>
<comment type="caution">
    <text evidence="3">The sequence shown here is derived from an EMBL/GenBank/DDBJ whole genome shotgun (WGS) entry which is preliminary data.</text>
</comment>
<gene>
    <name evidence="3" type="ORF">JXQ802_LOCUS10326</name>
    <name evidence="2" type="ORF">PYM288_LOCUS10006</name>
</gene>
<keyword evidence="4" id="KW-1185">Reference proteome</keyword>
<sequence>MSIEQNLLINIVDQLVLLDENFSSNDLNAIRTFKSTVSSSSNSSINSLLQILPVSIQHQVNEYLNEIIEQLVLCTGVNTKSQLSNTISHIIKRTLSNRKEIMIKNNHFIKQIHAFNELYSKLNIQIQNVCIKQLKMIKANDLNTNQIDTLREQYQLLLKQIQLRRCEFIRDIYTMENIEILQNMKLDCEEKQHQYDEQINHLKKLEMAINNEGIHYQHLIKRYYELCDELINAQNALKQLKQQKENSSI</sequence>
<keyword evidence="1" id="KW-0175">Coiled coil</keyword>
<reference evidence="3" key="1">
    <citation type="submission" date="2021-02" db="EMBL/GenBank/DDBJ databases">
        <authorList>
            <person name="Nowell W R."/>
        </authorList>
    </citation>
    <scope>NUCLEOTIDE SEQUENCE</scope>
</reference>
<organism evidence="3 4">
    <name type="scientific">Rotaria sordida</name>
    <dbReference type="NCBI Taxonomy" id="392033"/>
    <lineage>
        <taxon>Eukaryota</taxon>
        <taxon>Metazoa</taxon>
        <taxon>Spiralia</taxon>
        <taxon>Gnathifera</taxon>
        <taxon>Rotifera</taxon>
        <taxon>Eurotatoria</taxon>
        <taxon>Bdelloidea</taxon>
        <taxon>Philodinida</taxon>
        <taxon>Philodinidae</taxon>
        <taxon>Rotaria</taxon>
    </lineage>
</organism>
<protein>
    <submittedName>
        <fullName evidence="3">Uncharacterized protein</fullName>
    </submittedName>
</protein>
<dbReference type="EMBL" id="CAJNOL010000196">
    <property type="protein sequence ID" value="CAF0925048.1"/>
    <property type="molecule type" value="Genomic_DNA"/>
</dbReference>
<proteinExistence type="predicted"/>
<dbReference type="Proteomes" id="UP000663870">
    <property type="component" value="Unassembled WGS sequence"/>
</dbReference>
<feature type="coiled-coil region" evidence="1">
    <location>
        <begin position="188"/>
        <end position="243"/>
    </location>
</feature>
<evidence type="ECO:0000313" key="3">
    <source>
        <dbReference type="EMBL" id="CAF0925048.1"/>
    </source>
</evidence>
<evidence type="ECO:0000313" key="4">
    <source>
        <dbReference type="Proteomes" id="UP000663870"/>
    </source>
</evidence>
<accession>A0A814BCI9</accession>
<dbReference type="EMBL" id="CAJNOH010000152">
    <property type="protein sequence ID" value="CAF0910787.1"/>
    <property type="molecule type" value="Genomic_DNA"/>
</dbReference>
<dbReference type="Proteomes" id="UP000663854">
    <property type="component" value="Unassembled WGS sequence"/>
</dbReference>
<name>A0A814BCI9_9BILA</name>